<protein>
    <submittedName>
        <fullName evidence="1">Uncharacterized protein</fullName>
    </submittedName>
</protein>
<reference evidence="1 2" key="1">
    <citation type="submission" date="2016-11" db="EMBL/GenBank/DDBJ databases">
        <title>Whole genomes of Flavobacteriaceae.</title>
        <authorList>
            <person name="Stine C."/>
            <person name="Li C."/>
            <person name="Tadesse D."/>
        </authorList>
    </citation>
    <scope>NUCLEOTIDE SEQUENCE [LARGE SCALE GENOMIC DNA]</scope>
    <source>
        <strain evidence="1 2">DSM 18292</strain>
    </source>
</reference>
<proteinExistence type="predicted"/>
<keyword evidence="2" id="KW-1185">Reference proteome</keyword>
<dbReference type="AlphaFoldDB" id="A0A226GN03"/>
<comment type="caution">
    <text evidence="1">The sequence shown here is derived from an EMBL/GenBank/DDBJ whole genome shotgun (WGS) entry which is preliminary data.</text>
</comment>
<evidence type="ECO:0000313" key="1">
    <source>
        <dbReference type="EMBL" id="OXA83429.1"/>
    </source>
</evidence>
<gene>
    <name evidence="1" type="ORF">B0A66_22285</name>
</gene>
<dbReference type="Proteomes" id="UP000198345">
    <property type="component" value="Unassembled WGS sequence"/>
</dbReference>
<name>A0A226GN03_9FLAO</name>
<sequence length="88" mass="10474">MSLFILHHSKKKDNLNELLEIIRNPDYELQPYPEKAELRFFAYGKLVTLSSPIRKSVIELINKKTEKIISLDFYFHRKNKVSKLEVIL</sequence>
<evidence type="ECO:0000313" key="2">
    <source>
        <dbReference type="Proteomes" id="UP000198345"/>
    </source>
</evidence>
<accession>A0A226GN03</accession>
<dbReference type="EMBL" id="MUGW01000081">
    <property type="protein sequence ID" value="OXA83429.1"/>
    <property type="molecule type" value="Genomic_DNA"/>
</dbReference>
<organism evidence="1 2">
    <name type="scientific">Flavobacterium hercynium</name>
    <dbReference type="NCBI Taxonomy" id="387094"/>
    <lineage>
        <taxon>Bacteria</taxon>
        <taxon>Pseudomonadati</taxon>
        <taxon>Bacteroidota</taxon>
        <taxon>Flavobacteriia</taxon>
        <taxon>Flavobacteriales</taxon>
        <taxon>Flavobacteriaceae</taxon>
        <taxon>Flavobacterium</taxon>
    </lineage>
</organism>